<evidence type="ECO:0000313" key="2">
    <source>
        <dbReference type="EMBL" id="KAH0626473.1"/>
    </source>
</evidence>
<organism evidence="2 3">
    <name type="scientific">Phrynosoma platyrhinos</name>
    <name type="common">Desert horned lizard</name>
    <dbReference type="NCBI Taxonomy" id="52577"/>
    <lineage>
        <taxon>Eukaryota</taxon>
        <taxon>Metazoa</taxon>
        <taxon>Chordata</taxon>
        <taxon>Craniata</taxon>
        <taxon>Vertebrata</taxon>
        <taxon>Euteleostomi</taxon>
        <taxon>Lepidosauria</taxon>
        <taxon>Squamata</taxon>
        <taxon>Bifurcata</taxon>
        <taxon>Unidentata</taxon>
        <taxon>Episquamata</taxon>
        <taxon>Toxicofera</taxon>
        <taxon>Iguania</taxon>
        <taxon>Phrynosomatidae</taxon>
        <taxon>Phrynosomatinae</taxon>
        <taxon>Phrynosoma</taxon>
    </lineage>
</organism>
<keyword evidence="3" id="KW-1185">Reference proteome</keyword>
<dbReference type="EMBL" id="JAIPUX010000521">
    <property type="protein sequence ID" value="KAH0626473.1"/>
    <property type="molecule type" value="Genomic_DNA"/>
</dbReference>
<evidence type="ECO:0000313" key="3">
    <source>
        <dbReference type="Proteomes" id="UP000826234"/>
    </source>
</evidence>
<comment type="caution">
    <text evidence="2">The sequence shown here is derived from an EMBL/GenBank/DDBJ whole genome shotgun (WGS) entry which is preliminary data.</text>
</comment>
<dbReference type="Proteomes" id="UP000826234">
    <property type="component" value="Unassembled WGS sequence"/>
</dbReference>
<gene>
    <name evidence="2" type="ORF">JD844_001464</name>
</gene>
<proteinExistence type="predicted"/>
<accession>A0ABQ7TA35</accession>
<reference evidence="2 3" key="1">
    <citation type="journal article" date="2022" name="Gigascience">
        <title>A chromosome-level genome assembly and annotation of the desert horned lizard, Phrynosoma platyrhinos, provides insight into chromosomal rearrangements among reptiles.</title>
        <authorList>
            <person name="Koochekian N."/>
            <person name="Ascanio A."/>
            <person name="Farleigh K."/>
            <person name="Card D.C."/>
            <person name="Schield D.R."/>
            <person name="Castoe T.A."/>
            <person name="Jezkova T."/>
        </authorList>
    </citation>
    <scope>NUCLEOTIDE SEQUENCE [LARGE SCALE GENOMIC DNA]</scope>
    <source>
        <strain evidence="2">NK-2021</strain>
    </source>
</reference>
<sequence>MENQPLEVIVISSQGGHSQKRPAPISEEDRHVYKRVRRDSPVYPMEWESYPPPPEWTHLALLETSAKEATQPLETEEVQSERKNLKLRLQEVQPERKTLQSRPQKVQPKRKTVKPSPQQAPSPQQRPSLSGVDVIPLLRRTLSAFPFGLRLDKLEKIVWKDHKVRLCRMSLEYGYRDSLRFLEAVPGIRIKLPSKGTSQYLVQWDPG</sequence>
<protein>
    <submittedName>
        <fullName evidence="2">Uncharacterized protein</fullName>
    </submittedName>
</protein>
<feature type="region of interest" description="Disordered" evidence="1">
    <location>
        <begin position="92"/>
        <end position="129"/>
    </location>
</feature>
<evidence type="ECO:0000256" key="1">
    <source>
        <dbReference type="SAM" id="MobiDB-lite"/>
    </source>
</evidence>
<feature type="compositionally biased region" description="Low complexity" evidence="1">
    <location>
        <begin position="115"/>
        <end position="129"/>
    </location>
</feature>
<name>A0ABQ7TA35_PHRPL</name>
<feature type="region of interest" description="Disordered" evidence="1">
    <location>
        <begin position="1"/>
        <end position="32"/>
    </location>
</feature>
<feature type="non-terminal residue" evidence="2">
    <location>
        <position position="207"/>
    </location>
</feature>